<protein>
    <recommendedName>
        <fullName evidence="3">EF-hand domain-containing protein</fullName>
    </recommendedName>
</protein>
<feature type="chain" id="PRO_5040232101" description="EF-hand domain-containing protein" evidence="2">
    <location>
        <begin position="21"/>
        <end position="183"/>
    </location>
</feature>
<name>A0A9P4QMI3_9PLEO</name>
<comment type="caution">
    <text evidence="4">The sequence shown here is derived from an EMBL/GenBank/DDBJ whole genome shotgun (WGS) entry which is preliminary data.</text>
</comment>
<evidence type="ECO:0000313" key="4">
    <source>
        <dbReference type="EMBL" id="KAF2728350.1"/>
    </source>
</evidence>
<keyword evidence="2" id="KW-0732">Signal</keyword>
<keyword evidence="1" id="KW-0106">Calcium</keyword>
<dbReference type="InterPro" id="IPR018247">
    <property type="entry name" value="EF_Hand_1_Ca_BS"/>
</dbReference>
<evidence type="ECO:0000259" key="3">
    <source>
        <dbReference type="PROSITE" id="PS50222"/>
    </source>
</evidence>
<dbReference type="Gene3D" id="1.10.238.10">
    <property type="entry name" value="EF-hand"/>
    <property type="match status" value="1"/>
</dbReference>
<feature type="signal peptide" evidence="2">
    <location>
        <begin position="1"/>
        <end position="20"/>
    </location>
</feature>
<accession>A0A9P4QMI3</accession>
<dbReference type="SUPFAM" id="SSF47473">
    <property type="entry name" value="EF-hand"/>
    <property type="match status" value="1"/>
</dbReference>
<sequence length="183" mass="20566">MHSSFLLLLFANILSQPALSDNCCGFDGVSACCGGDNNSCDIMCCNCDSACTSTCGGNCLALCELNCPPIPSKPEDWLYYDQQCYVHCNKECDLEEETPVQVRRSEVSRREDVFGGIGGYMNYESVDEEVFRQIDKEGLGYFTYEQFLGMRGWRDVAGVRKHFDRHDVDGNGVITAEEMRRRT</sequence>
<dbReference type="InterPro" id="IPR011992">
    <property type="entry name" value="EF-hand-dom_pair"/>
</dbReference>
<dbReference type="GO" id="GO:0005509">
    <property type="term" value="F:calcium ion binding"/>
    <property type="evidence" value="ECO:0007669"/>
    <property type="project" value="InterPro"/>
</dbReference>
<dbReference type="OrthoDB" id="3799936at2759"/>
<evidence type="ECO:0000256" key="2">
    <source>
        <dbReference type="SAM" id="SignalP"/>
    </source>
</evidence>
<dbReference type="Proteomes" id="UP000799444">
    <property type="component" value="Unassembled WGS sequence"/>
</dbReference>
<feature type="domain" description="EF-hand" evidence="3">
    <location>
        <begin position="154"/>
        <end position="183"/>
    </location>
</feature>
<keyword evidence="5" id="KW-1185">Reference proteome</keyword>
<evidence type="ECO:0000313" key="5">
    <source>
        <dbReference type="Proteomes" id="UP000799444"/>
    </source>
</evidence>
<dbReference type="InterPro" id="IPR002048">
    <property type="entry name" value="EF_hand_dom"/>
</dbReference>
<dbReference type="AlphaFoldDB" id="A0A9P4QMI3"/>
<dbReference type="EMBL" id="ML996284">
    <property type="protein sequence ID" value="KAF2728350.1"/>
    <property type="molecule type" value="Genomic_DNA"/>
</dbReference>
<proteinExistence type="predicted"/>
<evidence type="ECO:0000256" key="1">
    <source>
        <dbReference type="ARBA" id="ARBA00022837"/>
    </source>
</evidence>
<organism evidence="4 5">
    <name type="scientific">Polyplosphaeria fusca</name>
    <dbReference type="NCBI Taxonomy" id="682080"/>
    <lineage>
        <taxon>Eukaryota</taxon>
        <taxon>Fungi</taxon>
        <taxon>Dikarya</taxon>
        <taxon>Ascomycota</taxon>
        <taxon>Pezizomycotina</taxon>
        <taxon>Dothideomycetes</taxon>
        <taxon>Pleosporomycetidae</taxon>
        <taxon>Pleosporales</taxon>
        <taxon>Tetraplosphaeriaceae</taxon>
        <taxon>Polyplosphaeria</taxon>
    </lineage>
</organism>
<gene>
    <name evidence="4" type="ORF">EJ04DRAFT_581410</name>
</gene>
<reference evidence="4" key="1">
    <citation type="journal article" date="2020" name="Stud. Mycol.">
        <title>101 Dothideomycetes genomes: a test case for predicting lifestyles and emergence of pathogens.</title>
        <authorList>
            <person name="Haridas S."/>
            <person name="Albert R."/>
            <person name="Binder M."/>
            <person name="Bloem J."/>
            <person name="Labutti K."/>
            <person name="Salamov A."/>
            <person name="Andreopoulos B."/>
            <person name="Baker S."/>
            <person name="Barry K."/>
            <person name="Bills G."/>
            <person name="Bluhm B."/>
            <person name="Cannon C."/>
            <person name="Castanera R."/>
            <person name="Culley D."/>
            <person name="Daum C."/>
            <person name="Ezra D."/>
            <person name="Gonzalez J."/>
            <person name="Henrissat B."/>
            <person name="Kuo A."/>
            <person name="Liang C."/>
            <person name="Lipzen A."/>
            <person name="Lutzoni F."/>
            <person name="Magnuson J."/>
            <person name="Mondo S."/>
            <person name="Nolan M."/>
            <person name="Ohm R."/>
            <person name="Pangilinan J."/>
            <person name="Park H.-J."/>
            <person name="Ramirez L."/>
            <person name="Alfaro M."/>
            <person name="Sun H."/>
            <person name="Tritt A."/>
            <person name="Yoshinaga Y."/>
            <person name="Zwiers L.-H."/>
            <person name="Turgeon B."/>
            <person name="Goodwin S."/>
            <person name="Spatafora J."/>
            <person name="Crous P."/>
            <person name="Grigoriev I."/>
        </authorList>
    </citation>
    <scope>NUCLEOTIDE SEQUENCE</scope>
    <source>
        <strain evidence="4">CBS 125425</strain>
    </source>
</reference>
<dbReference type="PROSITE" id="PS50222">
    <property type="entry name" value="EF_HAND_2"/>
    <property type="match status" value="1"/>
</dbReference>
<dbReference type="PROSITE" id="PS00018">
    <property type="entry name" value="EF_HAND_1"/>
    <property type="match status" value="1"/>
</dbReference>